<evidence type="ECO:0000313" key="9">
    <source>
        <dbReference type="Proteomes" id="UP001500879"/>
    </source>
</evidence>
<dbReference type="InterPro" id="IPR027417">
    <property type="entry name" value="P-loop_NTPase"/>
</dbReference>
<comment type="subcellular location">
    <subcellularLocation>
        <location evidence="1">Cell membrane</location>
        <topology evidence="1">Multi-pass membrane protein</topology>
    </subcellularLocation>
</comment>
<evidence type="ECO:0000256" key="5">
    <source>
        <dbReference type="ARBA" id="ARBA00023136"/>
    </source>
</evidence>
<evidence type="ECO:0000256" key="3">
    <source>
        <dbReference type="ARBA" id="ARBA00022692"/>
    </source>
</evidence>
<reference evidence="8 9" key="1">
    <citation type="journal article" date="2019" name="Int. J. Syst. Evol. Microbiol.">
        <title>The Global Catalogue of Microorganisms (GCM) 10K type strain sequencing project: providing services to taxonomists for standard genome sequencing and annotation.</title>
        <authorList>
            <consortium name="The Broad Institute Genomics Platform"/>
            <consortium name="The Broad Institute Genome Sequencing Center for Infectious Disease"/>
            <person name="Wu L."/>
            <person name="Ma J."/>
        </authorList>
    </citation>
    <scope>NUCLEOTIDE SEQUENCE [LARGE SCALE GENOMIC DNA]</scope>
    <source>
        <strain evidence="8 9">JCM 4788</strain>
    </source>
</reference>
<dbReference type="RefSeq" id="WP_344033146.1">
    <property type="nucleotide sequence ID" value="NZ_BAAABX010000093.1"/>
</dbReference>
<dbReference type="CDD" id="cd01127">
    <property type="entry name" value="TrwB_TraG_TraD_VirD4"/>
    <property type="match status" value="1"/>
</dbReference>
<keyword evidence="3 6" id="KW-0812">Transmembrane</keyword>
<evidence type="ECO:0000256" key="6">
    <source>
        <dbReference type="SAM" id="Phobius"/>
    </source>
</evidence>
<evidence type="ECO:0000256" key="1">
    <source>
        <dbReference type="ARBA" id="ARBA00004651"/>
    </source>
</evidence>
<dbReference type="InterPro" id="IPR051539">
    <property type="entry name" value="T4SS-coupling_protein"/>
</dbReference>
<organism evidence="8 9">
    <name type="scientific">Streptomyces luteireticuli</name>
    <dbReference type="NCBI Taxonomy" id="173858"/>
    <lineage>
        <taxon>Bacteria</taxon>
        <taxon>Bacillati</taxon>
        <taxon>Actinomycetota</taxon>
        <taxon>Actinomycetes</taxon>
        <taxon>Kitasatosporales</taxon>
        <taxon>Streptomycetaceae</taxon>
        <taxon>Streptomyces</taxon>
    </lineage>
</organism>
<dbReference type="SUPFAM" id="SSF52540">
    <property type="entry name" value="P-loop containing nucleoside triphosphate hydrolases"/>
    <property type="match status" value="1"/>
</dbReference>
<dbReference type="Gene3D" id="3.40.50.300">
    <property type="entry name" value="P-loop containing nucleotide triphosphate hydrolases"/>
    <property type="match status" value="1"/>
</dbReference>
<keyword evidence="2" id="KW-1003">Cell membrane</keyword>
<protein>
    <recommendedName>
        <fullName evidence="7">TraD/TraG TraM recognition site domain-containing protein</fullName>
    </recommendedName>
</protein>
<evidence type="ECO:0000313" key="8">
    <source>
        <dbReference type="EMBL" id="GAA0438990.1"/>
    </source>
</evidence>
<dbReference type="PANTHER" id="PTHR37937:SF1">
    <property type="entry name" value="CONJUGATIVE TRANSFER: DNA TRANSPORT"/>
    <property type="match status" value="1"/>
</dbReference>
<name>A0ABN0Z974_9ACTN</name>
<dbReference type="Pfam" id="PF12696">
    <property type="entry name" value="TraG-D_C"/>
    <property type="match status" value="1"/>
</dbReference>
<evidence type="ECO:0000256" key="2">
    <source>
        <dbReference type="ARBA" id="ARBA00022475"/>
    </source>
</evidence>
<dbReference type="EMBL" id="BAAABX010000093">
    <property type="protein sequence ID" value="GAA0438990.1"/>
    <property type="molecule type" value="Genomic_DNA"/>
</dbReference>
<keyword evidence="9" id="KW-1185">Reference proteome</keyword>
<evidence type="ECO:0000256" key="4">
    <source>
        <dbReference type="ARBA" id="ARBA00022989"/>
    </source>
</evidence>
<proteinExistence type="predicted"/>
<accession>A0ABN0Z974</accession>
<dbReference type="PANTHER" id="PTHR37937">
    <property type="entry name" value="CONJUGATIVE TRANSFER: DNA TRANSPORT"/>
    <property type="match status" value="1"/>
</dbReference>
<evidence type="ECO:0000259" key="7">
    <source>
        <dbReference type="Pfam" id="PF12696"/>
    </source>
</evidence>
<feature type="transmembrane region" description="Helical" evidence="6">
    <location>
        <begin position="68"/>
        <end position="94"/>
    </location>
</feature>
<dbReference type="InterPro" id="IPR032689">
    <property type="entry name" value="TraG-D_C"/>
</dbReference>
<keyword evidence="4 6" id="KW-1133">Transmembrane helix</keyword>
<dbReference type="Proteomes" id="UP001500879">
    <property type="component" value="Unassembled WGS sequence"/>
</dbReference>
<gene>
    <name evidence="8" type="ORF">GCM10010357_70480</name>
</gene>
<sequence length="589" mass="63242">MSSTTKRRGPGNETGSYFLLGALVLLVVLGAAVWAAARLGAALGDAPAPPQPFTLPFALAHGTYRWPGAWATTALVLELLALAAAGGFAGRAVLTARRRRHRIDAAAPHLAKGRELEKFTRHTTTQQAQRWGIPAPDPTDAIPTDPGVFIGRSVIGDRELYGSLEDMHVDVWGPRTGKSTRRAIPAICRAGRRPVYVTSNKRDVVDATRGVRARVGRIFVFDLQGLIGEAVSWWWNPLRQVTDVAAARRLASHFAADRRKPGATTDAYFEPAGQDLLAYLFLAAALDRRPITQTYRWLSNSRDGEPERILRAAGPEFLLPADAVKSVLNAPEKQRAGIYGTALQMASCLVDPKVTRWVTDNGRGLPELDPDAYVASADTLYMISREGTDSAGALVTALTVAVCEAGERLASGSPHGRHPTAMLGVLDEAANVCKWADLPDKYSHYGSRGMPIMTILQSWEQGVEVWGQHGMAKLWGAANIRVYGGGSASTDFLGRLAKQAGGFEATTYSTNLQPGGSGPFSFHNRSSNRSTRPDEIVDIADLGGVSPGRALLVPSGSRPTLIKTVPWWEQPHIAPAISASLAKYDPGAV</sequence>
<keyword evidence="5 6" id="KW-0472">Membrane</keyword>
<comment type="caution">
    <text evidence="8">The sequence shown here is derived from an EMBL/GenBank/DDBJ whole genome shotgun (WGS) entry which is preliminary data.</text>
</comment>
<feature type="domain" description="TraD/TraG TraM recognition site" evidence="7">
    <location>
        <begin position="423"/>
        <end position="540"/>
    </location>
</feature>